<feature type="non-terminal residue" evidence="2">
    <location>
        <position position="1"/>
    </location>
</feature>
<dbReference type="Proteomes" id="UP001148018">
    <property type="component" value="Unassembled WGS sequence"/>
</dbReference>
<name>A0A9Q0INE2_9TELE</name>
<evidence type="ECO:0000313" key="3">
    <source>
        <dbReference type="Proteomes" id="UP001148018"/>
    </source>
</evidence>
<feature type="region of interest" description="Disordered" evidence="1">
    <location>
        <begin position="47"/>
        <end position="79"/>
    </location>
</feature>
<accession>A0A9Q0INE2</accession>
<reference evidence="2" key="1">
    <citation type="submission" date="2022-07" db="EMBL/GenBank/DDBJ databases">
        <title>Chromosome-level genome of Muraenolepis orangiensis.</title>
        <authorList>
            <person name="Kim J."/>
        </authorList>
    </citation>
    <scope>NUCLEOTIDE SEQUENCE</scope>
    <source>
        <strain evidence="2">KU_S4_2022</strain>
        <tissue evidence="2">Muscle</tissue>
    </source>
</reference>
<feature type="non-terminal residue" evidence="2">
    <location>
        <position position="79"/>
    </location>
</feature>
<proteinExistence type="predicted"/>
<evidence type="ECO:0000313" key="2">
    <source>
        <dbReference type="EMBL" id="KAJ3604555.1"/>
    </source>
</evidence>
<organism evidence="2 3">
    <name type="scientific">Muraenolepis orangiensis</name>
    <name type="common">Patagonian moray cod</name>
    <dbReference type="NCBI Taxonomy" id="630683"/>
    <lineage>
        <taxon>Eukaryota</taxon>
        <taxon>Metazoa</taxon>
        <taxon>Chordata</taxon>
        <taxon>Craniata</taxon>
        <taxon>Vertebrata</taxon>
        <taxon>Euteleostomi</taxon>
        <taxon>Actinopterygii</taxon>
        <taxon>Neopterygii</taxon>
        <taxon>Teleostei</taxon>
        <taxon>Neoteleostei</taxon>
        <taxon>Acanthomorphata</taxon>
        <taxon>Zeiogadaria</taxon>
        <taxon>Gadariae</taxon>
        <taxon>Gadiformes</taxon>
        <taxon>Muraenolepidoidei</taxon>
        <taxon>Muraenolepididae</taxon>
        <taxon>Muraenolepis</taxon>
    </lineage>
</organism>
<gene>
    <name evidence="2" type="ORF">NHX12_029295</name>
</gene>
<sequence length="79" mass="8143">ALLSQRAAGFEHTLLVSRGKPSIGVVTTASGSDLAADACPPPCYREARTPLPPTLPRGTPFTSLLPEPPPTCPTPGISH</sequence>
<evidence type="ECO:0000256" key="1">
    <source>
        <dbReference type="SAM" id="MobiDB-lite"/>
    </source>
</evidence>
<dbReference type="EMBL" id="JANIIK010000044">
    <property type="protein sequence ID" value="KAJ3604555.1"/>
    <property type="molecule type" value="Genomic_DNA"/>
</dbReference>
<keyword evidence="3" id="KW-1185">Reference proteome</keyword>
<comment type="caution">
    <text evidence="2">The sequence shown here is derived from an EMBL/GenBank/DDBJ whole genome shotgun (WGS) entry which is preliminary data.</text>
</comment>
<dbReference type="AlphaFoldDB" id="A0A9Q0INE2"/>
<protein>
    <submittedName>
        <fullName evidence="2">Uncharacterized protein</fullName>
    </submittedName>
</protein>